<dbReference type="GeneID" id="92953004"/>
<comment type="caution">
    <text evidence="2">The sequence shown here is derived from an EMBL/GenBank/DDBJ whole genome shotgun (WGS) entry which is preliminary data.</text>
</comment>
<dbReference type="Gene3D" id="3.40.50.10890">
    <property type="match status" value="1"/>
</dbReference>
<name>A0A1E3F0H5_BRAEL</name>
<dbReference type="RefSeq" id="WP_016841891.1">
    <property type="nucleotide sequence ID" value="NZ_BJNL01000013.1"/>
</dbReference>
<reference evidence="2" key="1">
    <citation type="submission" date="2021-02" db="EMBL/GenBank/DDBJ databases">
        <title>Genomic Encyclopedia of Type Strains, Phase IV (KMG-V): Genome sequencing to study the core and pangenomes of soil and plant-associated prokaryotes.</title>
        <authorList>
            <person name="Whitman W."/>
        </authorList>
    </citation>
    <scope>NUCLEOTIDE SEQUENCE</scope>
    <source>
        <strain evidence="2">USDA 406</strain>
    </source>
</reference>
<accession>A0A1E3F0H5</accession>
<evidence type="ECO:0000313" key="3">
    <source>
        <dbReference type="EMBL" id="MEY9318959.1"/>
    </source>
</evidence>
<reference evidence="3 5" key="2">
    <citation type="submission" date="2024-07" db="EMBL/GenBank/DDBJ databases">
        <title>Genomic Encyclopedia of Type Strains, Phase V (KMG-V): Genome sequencing to study the core and pangenomes of soil and plant-associated prokaryotes.</title>
        <authorList>
            <person name="Whitman W."/>
        </authorList>
    </citation>
    <scope>NUCLEOTIDE SEQUENCE [LARGE SCALE GENOMIC DNA]</scope>
    <source>
        <strain evidence="3 5">USDA 415</strain>
    </source>
</reference>
<dbReference type="Proteomes" id="UP001565471">
    <property type="component" value="Unassembled WGS sequence"/>
</dbReference>
<evidence type="ECO:0000259" key="1">
    <source>
        <dbReference type="Pfam" id="PF07521"/>
    </source>
</evidence>
<evidence type="ECO:0000313" key="2">
    <source>
        <dbReference type="EMBL" id="MBP1290927.1"/>
    </source>
</evidence>
<protein>
    <submittedName>
        <fullName evidence="3">Metal-dependent RNase</fullName>
    </submittedName>
    <submittedName>
        <fullName evidence="2">Metallo-beta-lactamase family protein</fullName>
    </submittedName>
</protein>
<dbReference type="AlphaFoldDB" id="A0A1E3F0H5"/>
<dbReference type="Pfam" id="PF07521">
    <property type="entry name" value="RMMBL"/>
    <property type="match status" value="1"/>
</dbReference>
<evidence type="ECO:0000313" key="4">
    <source>
        <dbReference type="Proteomes" id="UP000673383"/>
    </source>
</evidence>
<dbReference type="eggNOG" id="COG1236">
    <property type="taxonomic scope" value="Bacteria"/>
</dbReference>
<organism evidence="2 4">
    <name type="scientific">Bradyrhizobium elkanii</name>
    <dbReference type="NCBI Taxonomy" id="29448"/>
    <lineage>
        <taxon>Bacteria</taxon>
        <taxon>Pseudomonadati</taxon>
        <taxon>Pseudomonadota</taxon>
        <taxon>Alphaproteobacteria</taxon>
        <taxon>Hyphomicrobiales</taxon>
        <taxon>Nitrobacteraceae</taxon>
        <taxon>Bradyrhizobium</taxon>
    </lineage>
</organism>
<dbReference type="InterPro" id="IPR036866">
    <property type="entry name" value="RibonucZ/Hydroxyglut_hydro"/>
</dbReference>
<keyword evidence="5" id="KW-1185">Reference proteome</keyword>
<feature type="domain" description="Zn-dependent metallo-hydrolase RNA specificity" evidence="1">
    <location>
        <begin position="7"/>
        <end position="63"/>
    </location>
</feature>
<proteinExistence type="predicted"/>
<dbReference type="Gene3D" id="3.60.15.10">
    <property type="entry name" value="Ribonuclease Z/Hydroxyacylglutathione hydrolase-like"/>
    <property type="match status" value="1"/>
</dbReference>
<dbReference type="Proteomes" id="UP000673383">
    <property type="component" value="Unassembled WGS sequence"/>
</dbReference>
<evidence type="ECO:0000313" key="5">
    <source>
        <dbReference type="Proteomes" id="UP001565471"/>
    </source>
</evidence>
<dbReference type="EMBL" id="JAFICZ010000001">
    <property type="protein sequence ID" value="MBP1290927.1"/>
    <property type="molecule type" value="Genomic_DNA"/>
</dbReference>
<dbReference type="InterPro" id="IPR011108">
    <property type="entry name" value="RMMBL"/>
</dbReference>
<dbReference type="SUPFAM" id="SSF56281">
    <property type="entry name" value="Metallo-hydrolase/oxidoreductase"/>
    <property type="match status" value="1"/>
</dbReference>
<sequence length="75" mass="8394">MRLFGEDIAVRSTIYTINGFSAHVDQQELLAWRRTIEGCEATFLVHGEEPAMLAPAAHLEGQRVELPRPGDVFDL</sequence>
<dbReference type="EMBL" id="JBGBZA010000002">
    <property type="protein sequence ID" value="MEY9318959.1"/>
    <property type="molecule type" value="Genomic_DNA"/>
</dbReference>
<gene>
    <name evidence="3" type="ORF">ABIF29_005758</name>
    <name evidence="2" type="ORF">JOH49_000680</name>
</gene>